<evidence type="ECO:0000256" key="6">
    <source>
        <dbReference type="SAM" id="MobiDB-lite"/>
    </source>
</evidence>
<keyword evidence="10" id="KW-1185">Reference proteome</keyword>
<dbReference type="NCBIfam" id="TIGR00731">
    <property type="entry name" value="bL25_bact_ctc"/>
    <property type="match status" value="1"/>
</dbReference>
<dbReference type="GO" id="GO:0008097">
    <property type="term" value="F:5S rRNA binding"/>
    <property type="evidence" value="ECO:0007669"/>
    <property type="project" value="InterPro"/>
</dbReference>
<dbReference type="EMBL" id="JPVO01000037">
    <property type="protein sequence ID" value="KGR77570.1"/>
    <property type="molecule type" value="Genomic_DNA"/>
</dbReference>
<dbReference type="PANTHER" id="PTHR33284:SF1">
    <property type="entry name" value="RIBOSOMAL PROTEIN L25_GLN-TRNA SYNTHETASE, ANTI-CODON-BINDING DOMAIN-CONTAINING PROTEIN"/>
    <property type="match status" value="1"/>
</dbReference>
<dbReference type="STRING" id="1384057.CD33_02580"/>
<dbReference type="eggNOG" id="COG1825">
    <property type="taxonomic scope" value="Bacteria"/>
</dbReference>
<gene>
    <name evidence="5" type="primary">rplY</name>
    <name evidence="5" type="synonym">ctc</name>
    <name evidence="9" type="ORF">CD33_02580</name>
</gene>
<dbReference type="SUPFAM" id="SSF50715">
    <property type="entry name" value="Ribosomal protein L25-like"/>
    <property type="match status" value="1"/>
</dbReference>
<feature type="domain" description="Large ribosomal subunit protein bL25 L25" evidence="7">
    <location>
        <begin position="5"/>
        <end position="91"/>
    </location>
</feature>
<comment type="subunit">
    <text evidence="5">Part of the 50S ribosomal subunit; part of the 5S rRNA/L5/L18/L25 subcomplex. Contacts the 5S rRNA. Binds to the 5S rRNA independently of L5 and L18.</text>
</comment>
<reference evidence="9 10" key="1">
    <citation type="submission" date="2014-02" db="EMBL/GenBank/DDBJ databases">
        <title>Draft genome sequence of Lysinibacillus sinduriensis JCM 15800.</title>
        <authorList>
            <person name="Zhang F."/>
            <person name="Wang G."/>
            <person name="Zhang L."/>
        </authorList>
    </citation>
    <scope>NUCLEOTIDE SEQUENCE [LARGE SCALE GENOMIC DNA]</scope>
    <source>
        <strain evidence="9 10">JCM 15800</strain>
    </source>
</reference>
<evidence type="ECO:0000256" key="4">
    <source>
        <dbReference type="ARBA" id="ARBA00023274"/>
    </source>
</evidence>
<comment type="similarity">
    <text evidence="5">Belongs to the bacterial ribosomal protein bL25 family. CTC subfamily.</text>
</comment>
<dbReference type="InterPro" id="IPR029751">
    <property type="entry name" value="Ribosomal_L25_dom"/>
</dbReference>
<dbReference type="GO" id="GO:0022625">
    <property type="term" value="C:cytosolic large ribosomal subunit"/>
    <property type="evidence" value="ECO:0007669"/>
    <property type="project" value="TreeGrafter"/>
</dbReference>
<organism evidence="9 10">
    <name type="scientific">Ureibacillus sinduriensis BLB-1 = JCM 15800</name>
    <dbReference type="NCBI Taxonomy" id="1384057"/>
    <lineage>
        <taxon>Bacteria</taxon>
        <taxon>Bacillati</taxon>
        <taxon>Bacillota</taxon>
        <taxon>Bacilli</taxon>
        <taxon>Bacillales</taxon>
        <taxon>Caryophanaceae</taxon>
        <taxon>Ureibacillus</taxon>
    </lineage>
</organism>
<dbReference type="InterPro" id="IPR037121">
    <property type="entry name" value="Ribosomal_bL25_C"/>
</dbReference>
<dbReference type="Gene3D" id="2.40.240.10">
    <property type="entry name" value="Ribosomal Protein L25, Chain P"/>
    <property type="match status" value="1"/>
</dbReference>
<evidence type="ECO:0000313" key="10">
    <source>
        <dbReference type="Proteomes" id="UP000030408"/>
    </source>
</evidence>
<dbReference type="Proteomes" id="UP000030408">
    <property type="component" value="Unassembled WGS sequence"/>
</dbReference>
<sequence length="209" mass="22622">MDIILEAKNRETGARSTLTKLRNKGQLPAVIYGYNVDNKPVTLDYKEMSKAVQKYGRTSVFKINLEGKQINAVVTDVQRCALKGTVKHIDLLSINMAEELEVDVPVTVTGESVGVKEGGVLMQPVRELKIKVKPSEIPESIEVDASNVGMNESISVAEIRNTVPFEIVNADEDTLVSVTPPVVVNDDTAGQGDTEVQDIKATGAPESQS</sequence>
<evidence type="ECO:0000313" key="9">
    <source>
        <dbReference type="EMBL" id="KGR77570.1"/>
    </source>
</evidence>
<dbReference type="InterPro" id="IPR020056">
    <property type="entry name" value="Rbsml_bL25/Gln-tRNA_synth_N"/>
</dbReference>
<dbReference type="HAMAP" id="MF_01334">
    <property type="entry name" value="Ribosomal_bL25_CTC"/>
    <property type="match status" value="1"/>
</dbReference>
<feature type="domain" description="Large ribosomal subunit protein bL25 beta" evidence="8">
    <location>
        <begin position="100"/>
        <end position="181"/>
    </location>
</feature>
<evidence type="ECO:0000259" key="8">
    <source>
        <dbReference type="Pfam" id="PF14693"/>
    </source>
</evidence>
<keyword evidence="1 5" id="KW-0699">rRNA-binding</keyword>
<dbReference type="InterPro" id="IPR001021">
    <property type="entry name" value="Ribosomal_bL25_long"/>
</dbReference>
<dbReference type="NCBIfam" id="NF004133">
    <property type="entry name" value="PRK05618.2-4"/>
    <property type="match status" value="1"/>
</dbReference>
<dbReference type="RefSeq" id="WP_036197856.1">
    <property type="nucleotide sequence ID" value="NZ_AVCY01000019.1"/>
</dbReference>
<dbReference type="GO" id="GO:0003735">
    <property type="term" value="F:structural constituent of ribosome"/>
    <property type="evidence" value="ECO:0007669"/>
    <property type="project" value="InterPro"/>
</dbReference>
<proteinExistence type="inferred from homology"/>
<dbReference type="AlphaFoldDB" id="A0A0A3I234"/>
<protein>
    <recommendedName>
        <fullName evidence="5">Large ribosomal subunit protein bL25</fullName>
    </recommendedName>
    <alternativeName>
        <fullName evidence="5">General stress protein CTC</fullName>
    </alternativeName>
</protein>
<dbReference type="PANTHER" id="PTHR33284">
    <property type="entry name" value="RIBOSOMAL PROTEIN L25/GLN-TRNA SYNTHETASE, ANTI-CODON-BINDING DOMAIN-CONTAINING PROTEIN"/>
    <property type="match status" value="1"/>
</dbReference>
<dbReference type="InterPro" id="IPR011035">
    <property type="entry name" value="Ribosomal_bL25/Gln-tRNA_synth"/>
</dbReference>
<name>A0A0A3I234_9BACL</name>
<evidence type="ECO:0000256" key="1">
    <source>
        <dbReference type="ARBA" id="ARBA00022730"/>
    </source>
</evidence>
<keyword evidence="4 5" id="KW-0687">Ribonucleoprotein</keyword>
<comment type="caution">
    <text evidence="9">The sequence shown here is derived from an EMBL/GenBank/DDBJ whole genome shotgun (WGS) entry which is preliminary data.</text>
</comment>
<keyword evidence="3 5" id="KW-0689">Ribosomal protein</keyword>
<dbReference type="OrthoDB" id="9790002at2"/>
<feature type="region of interest" description="Disordered" evidence="6">
    <location>
        <begin position="182"/>
        <end position="209"/>
    </location>
</feature>
<dbReference type="Pfam" id="PF14693">
    <property type="entry name" value="Ribosomal_TL5_C"/>
    <property type="match status" value="1"/>
</dbReference>
<comment type="function">
    <text evidence="5">This is one of the proteins that binds to the 5S RNA in the ribosome where it forms part of the central protuberance.</text>
</comment>
<dbReference type="Pfam" id="PF01386">
    <property type="entry name" value="Ribosomal_L25p"/>
    <property type="match status" value="1"/>
</dbReference>
<evidence type="ECO:0000259" key="7">
    <source>
        <dbReference type="Pfam" id="PF01386"/>
    </source>
</evidence>
<dbReference type="InterPro" id="IPR020930">
    <property type="entry name" value="Ribosomal_uL5_bac-type"/>
</dbReference>
<accession>A0A0A3I234</accession>
<dbReference type="CDD" id="cd00495">
    <property type="entry name" value="Ribosomal_L25_TL5_CTC"/>
    <property type="match status" value="1"/>
</dbReference>
<dbReference type="InterPro" id="IPR020057">
    <property type="entry name" value="Ribosomal_bL25_b-dom"/>
</dbReference>
<evidence type="ECO:0000256" key="5">
    <source>
        <dbReference type="HAMAP-Rule" id="MF_01334"/>
    </source>
</evidence>
<evidence type="ECO:0000256" key="2">
    <source>
        <dbReference type="ARBA" id="ARBA00022884"/>
    </source>
</evidence>
<dbReference type="Gene3D" id="2.170.120.20">
    <property type="entry name" value="Ribosomal protein L25, beta domain"/>
    <property type="match status" value="1"/>
</dbReference>
<dbReference type="GO" id="GO:0006412">
    <property type="term" value="P:translation"/>
    <property type="evidence" value="ECO:0007669"/>
    <property type="project" value="UniProtKB-UniRule"/>
</dbReference>
<keyword evidence="2 5" id="KW-0694">RNA-binding</keyword>
<evidence type="ECO:0000256" key="3">
    <source>
        <dbReference type="ARBA" id="ARBA00022980"/>
    </source>
</evidence>